<dbReference type="AlphaFoldDB" id="A0A412F1C4"/>
<evidence type="ECO:0000313" key="1">
    <source>
        <dbReference type="EMBL" id="RGR59066.1"/>
    </source>
</evidence>
<evidence type="ECO:0000313" key="2">
    <source>
        <dbReference type="Proteomes" id="UP000283652"/>
    </source>
</evidence>
<dbReference type="EMBL" id="QRUK01000010">
    <property type="protein sequence ID" value="RGR59066.1"/>
    <property type="molecule type" value="Genomic_DNA"/>
</dbReference>
<dbReference type="Proteomes" id="UP000283652">
    <property type="component" value="Unassembled WGS sequence"/>
</dbReference>
<protein>
    <submittedName>
        <fullName evidence="1">Uncharacterized protein</fullName>
    </submittedName>
</protein>
<sequence length="59" mass="6993">MYFMDNIGENSIDWEASMEGGRFTEPSDGKVYRWREMIEKSKVLGRPLTDEETEEFRVV</sequence>
<reference evidence="1 2" key="1">
    <citation type="submission" date="2018-08" db="EMBL/GenBank/DDBJ databases">
        <title>A genome reference for cultivated species of the human gut microbiota.</title>
        <authorList>
            <person name="Zou Y."/>
            <person name="Xue W."/>
            <person name="Luo G."/>
        </authorList>
    </citation>
    <scope>NUCLEOTIDE SEQUENCE [LARGE SCALE GENOMIC DNA]</scope>
    <source>
        <strain evidence="1 2">AF25-11</strain>
    </source>
</reference>
<accession>A0A412F1C4</accession>
<proteinExistence type="predicted"/>
<name>A0A412F1C4_9FIRM</name>
<organism evidence="1 2">
    <name type="scientific">Dorea formicigenerans</name>
    <dbReference type="NCBI Taxonomy" id="39486"/>
    <lineage>
        <taxon>Bacteria</taxon>
        <taxon>Bacillati</taxon>
        <taxon>Bacillota</taxon>
        <taxon>Clostridia</taxon>
        <taxon>Lachnospirales</taxon>
        <taxon>Lachnospiraceae</taxon>
        <taxon>Dorea</taxon>
    </lineage>
</organism>
<comment type="caution">
    <text evidence="1">The sequence shown here is derived from an EMBL/GenBank/DDBJ whole genome shotgun (WGS) entry which is preliminary data.</text>
</comment>
<gene>
    <name evidence="1" type="ORF">DWY33_07125</name>
</gene>